<dbReference type="InterPro" id="IPR023346">
    <property type="entry name" value="Lysozyme-like_dom_sf"/>
</dbReference>
<gene>
    <name evidence="2" type="ORF">N790_11195</name>
</gene>
<accession>A0A091BF67</accession>
<proteinExistence type="predicted"/>
<dbReference type="EMBL" id="AVCH01000195">
    <property type="protein sequence ID" value="KFN43005.1"/>
    <property type="molecule type" value="Genomic_DNA"/>
</dbReference>
<organism evidence="2 3">
    <name type="scientific">Arenimonas malthae CC-JY-1</name>
    <dbReference type="NCBI Taxonomy" id="1384054"/>
    <lineage>
        <taxon>Bacteria</taxon>
        <taxon>Pseudomonadati</taxon>
        <taxon>Pseudomonadota</taxon>
        <taxon>Gammaproteobacteria</taxon>
        <taxon>Lysobacterales</taxon>
        <taxon>Lysobacteraceae</taxon>
        <taxon>Arenimonas</taxon>
    </lineage>
</organism>
<feature type="non-terminal residue" evidence="2">
    <location>
        <position position="321"/>
    </location>
</feature>
<evidence type="ECO:0000259" key="1">
    <source>
        <dbReference type="Pfam" id="PF01464"/>
    </source>
</evidence>
<dbReference type="Proteomes" id="UP000029392">
    <property type="component" value="Unassembled WGS sequence"/>
</dbReference>
<dbReference type="OrthoDB" id="9815002at2"/>
<dbReference type="PROSITE" id="PS51257">
    <property type="entry name" value="PROKAR_LIPOPROTEIN"/>
    <property type="match status" value="1"/>
</dbReference>
<dbReference type="Gene3D" id="1.10.530.10">
    <property type="match status" value="1"/>
</dbReference>
<keyword evidence="3" id="KW-1185">Reference proteome</keyword>
<dbReference type="eggNOG" id="COG0741">
    <property type="taxonomic scope" value="Bacteria"/>
</dbReference>
<dbReference type="SUPFAM" id="SSF53955">
    <property type="entry name" value="Lysozyme-like"/>
    <property type="match status" value="1"/>
</dbReference>
<dbReference type="Pfam" id="PF01464">
    <property type="entry name" value="SLT"/>
    <property type="match status" value="1"/>
</dbReference>
<name>A0A091BF67_9GAMM</name>
<evidence type="ECO:0000313" key="3">
    <source>
        <dbReference type="Proteomes" id="UP000029392"/>
    </source>
</evidence>
<dbReference type="AlphaFoldDB" id="A0A091BF67"/>
<evidence type="ECO:0000313" key="2">
    <source>
        <dbReference type="EMBL" id="KFN43005.1"/>
    </source>
</evidence>
<comment type="caution">
    <text evidence="2">The sequence shown here is derived from an EMBL/GenBank/DDBJ whole genome shotgun (WGS) entry which is preliminary data.</text>
</comment>
<protein>
    <recommendedName>
        <fullName evidence="1">Transglycosylase SLT domain-containing protein</fullName>
    </recommendedName>
</protein>
<sequence>MSRRLALPALAALLLAGCQVPVKPDAVEPPEPVAVVKVAPLDGPAATAPEAPPAPEKPVAPDPMDTGAEVFDHLASRFSAPVCVKGQHNQAWRRRYAGYPAGFARNMEKVLPLMAYVAAELERRELPAEFALIPIVESWYRPEAIGPGGPAGMWQMIASTARGHGIRIQPGYDGRLSPVEATEAALDHLDMLADHFDGEWRAMAMAYNAGEYRILRAFKASGDRRVSGESHLPRGLSRTTYDYVAKLHALACLLARPERHGLVLPREASFVPLARFELPAGASSLDQAALSLGTDGATLRRLNPAYRQGRIAAGVPRVVLA</sequence>
<dbReference type="InterPro" id="IPR008258">
    <property type="entry name" value="Transglycosylase_SLT_dom_1"/>
</dbReference>
<dbReference type="STRING" id="1384054.N790_11195"/>
<feature type="domain" description="Transglycosylase SLT" evidence="1">
    <location>
        <begin position="119"/>
        <end position="224"/>
    </location>
</feature>
<dbReference type="RefSeq" id="WP_052385950.1">
    <property type="nucleotide sequence ID" value="NZ_AVCH01000195.1"/>
</dbReference>
<dbReference type="CDD" id="cd16894">
    <property type="entry name" value="MltD-like"/>
    <property type="match status" value="1"/>
</dbReference>
<reference evidence="2 3" key="1">
    <citation type="submission" date="2013-09" db="EMBL/GenBank/DDBJ databases">
        <title>Genome sequencing of Arenimonas malthae.</title>
        <authorList>
            <person name="Chen F."/>
            <person name="Wang G."/>
        </authorList>
    </citation>
    <scope>NUCLEOTIDE SEQUENCE [LARGE SCALE GENOMIC DNA]</scope>
    <source>
        <strain evidence="2 3">CC-JY-1</strain>
    </source>
</reference>